<dbReference type="SUPFAM" id="SSF50447">
    <property type="entry name" value="Translation proteins"/>
    <property type="match status" value="1"/>
</dbReference>
<reference evidence="2 3" key="1">
    <citation type="submission" date="2016-04" db="EMBL/GenBank/DDBJ databases">
        <title>Evolutionary innovation and constraint leading to complex multicellularity in the Ascomycota.</title>
        <authorList>
            <person name="Cisse O."/>
            <person name="Nguyen A."/>
            <person name="Hewitt D.A."/>
            <person name="Jedd G."/>
            <person name="Stajich J.E."/>
        </authorList>
    </citation>
    <scope>NUCLEOTIDE SEQUENCE [LARGE SCALE GENOMIC DNA]</scope>
    <source>
        <strain evidence="2 3">DAH-3</strain>
    </source>
</reference>
<dbReference type="InterPro" id="IPR009000">
    <property type="entry name" value="Transl_B-barrel_sf"/>
</dbReference>
<dbReference type="Pfam" id="PF00009">
    <property type="entry name" value="GTP_EFTU"/>
    <property type="match status" value="1"/>
</dbReference>
<dbReference type="SUPFAM" id="SSF52540">
    <property type="entry name" value="P-loop containing nucleoside triphosphate hydrolases"/>
    <property type="match status" value="1"/>
</dbReference>
<gene>
    <name evidence="2" type="ORF">NEOLI_004500</name>
</gene>
<feature type="domain" description="Tr-type G" evidence="1">
    <location>
        <begin position="136"/>
        <end position="354"/>
    </location>
</feature>
<dbReference type="GO" id="GO:0003746">
    <property type="term" value="F:translation elongation factor activity"/>
    <property type="evidence" value="ECO:0007669"/>
    <property type="project" value="TreeGrafter"/>
</dbReference>
<sequence length="555" mass="60612">MNPIFKDGNQKTCPPFQTSSVLSAEVESGNIEYKTRLDPSSSDRFNHLVTQMKWRLAESAGHGEAIYELGVRDDGSLLGLSHDELESSLMNLRAMAEELDAEVSIIREIYCGNGRKIIETLVRKRWANQNSFVEVRIATVGDHEAGKSTLLGVMTQGEPDNGRGKARLNLFRHRHEIESGHTSHIAIEVLGYDSAGRALNYSGNFASWEEIVTASSKVITFIDCCGLPHYTKHTIRGLTGHSPDYACAMVPANTNEISHVTQDHLSICHALGVPLFLLVTKLDIATKVRLRHTLKRLYTILKESSPSRVPFIVQDQETVVAASQKFSKETITPIFFTSSVTKMGISLLHSFLNLLQKPPISQSATDSGSVFQIEDVYDLAGTGLVVGGMNKAGRINVDDTMWIGPISDKFYKVTINSIHRQRIPTKCLIAGQAGAMSISSSVAIKPKKGMVLLQSGEPPPIPHTGFMVDALCLSGILVRGCQAVAHCGSVRAVVKVVSISPETIVKLEKLHSGQKARVRFDMVNSSEWISLGENVLVISAGPIKVSGQVTELYIN</sequence>
<dbReference type="InterPro" id="IPR050055">
    <property type="entry name" value="EF-Tu_GTPase"/>
</dbReference>
<dbReference type="GO" id="GO:0005525">
    <property type="term" value="F:GTP binding"/>
    <property type="evidence" value="ECO:0007669"/>
    <property type="project" value="InterPro"/>
</dbReference>
<evidence type="ECO:0000313" key="3">
    <source>
        <dbReference type="Proteomes" id="UP000186594"/>
    </source>
</evidence>
<dbReference type="Proteomes" id="UP000186594">
    <property type="component" value="Unassembled WGS sequence"/>
</dbReference>
<accession>A0A1U7LGR2</accession>
<evidence type="ECO:0000313" key="2">
    <source>
        <dbReference type="EMBL" id="OLL21837.1"/>
    </source>
</evidence>
<keyword evidence="3" id="KW-1185">Reference proteome</keyword>
<dbReference type="InterPro" id="IPR000795">
    <property type="entry name" value="T_Tr_GTP-bd_dom"/>
</dbReference>
<dbReference type="EMBL" id="LXFE01004228">
    <property type="protein sequence ID" value="OLL21837.1"/>
    <property type="molecule type" value="Genomic_DNA"/>
</dbReference>
<dbReference type="GO" id="GO:0003924">
    <property type="term" value="F:GTPase activity"/>
    <property type="evidence" value="ECO:0007669"/>
    <property type="project" value="InterPro"/>
</dbReference>
<dbReference type="AlphaFoldDB" id="A0A1U7LGR2"/>
<organism evidence="2 3">
    <name type="scientific">Neolecta irregularis (strain DAH-3)</name>
    <dbReference type="NCBI Taxonomy" id="1198029"/>
    <lineage>
        <taxon>Eukaryota</taxon>
        <taxon>Fungi</taxon>
        <taxon>Dikarya</taxon>
        <taxon>Ascomycota</taxon>
        <taxon>Taphrinomycotina</taxon>
        <taxon>Neolectales</taxon>
        <taxon>Neolectaceae</taxon>
        <taxon>Neolecta</taxon>
    </lineage>
</organism>
<protein>
    <submittedName>
        <fullName evidence="2">GTP-binding protein 2</fullName>
    </submittedName>
</protein>
<dbReference type="PANTHER" id="PTHR43721:SF30">
    <property type="entry name" value="TR-TYPE G DOMAIN-CONTAINING PROTEIN"/>
    <property type="match status" value="1"/>
</dbReference>
<dbReference type="PANTHER" id="PTHR43721">
    <property type="entry name" value="ELONGATION FACTOR TU-RELATED"/>
    <property type="match status" value="1"/>
</dbReference>
<dbReference type="OrthoDB" id="248233at2759"/>
<name>A0A1U7LGR2_NEOID</name>
<dbReference type="InterPro" id="IPR027417">
    <property type="entry name" value="P-loop_NTPase"/>
</dbReference>
<proteinExistence type="predicted"/>
<evidence type="ECO:0000259" key="1">
    <source>
        <dbReference type="Pfam" id="PF00009"/>
    </source>
</evidence>
<dbReference type="Gene3D" id="2.40.30.10">
    <property type="entry name" value="Translation factors"/>
    <property type="match status" value="1"/>
</dbReference>
<dbReference type="Gene3D" id="3.40.50.300">
    <property type="entry name" value="P-loop containing nucleotide triphosphate hydrolases"/>
    <property type="match status" value="1"/>
</dbReference>
<comment type="caution">
    <text evidence="2">The sequence shown here is derived from an EMBL/GenBank/DDBJ whole genome shotgun (WGS) entry which is preliminary data.</text>
</comment>
<dbReference type="OMA" id="WEDICEN"/>